<feature type="chain" id="PRO_5007284120" evidence="2">
    <location>
        <begin position="20"/>
        <end position="260"/>
    </location>
</feature>
<dbReference type="AlphaFoldDB" id="A0A131XV54"/>
<evidence type="ECO:0000256" key="1">
    <source>
        <dbReference type="SAM" id="MobiDB-lite"/>
    </source>
</evidence>
<feature type="non-terminal residue" evidence="3">
    <location>
        <position position="260"/>
    </location>
</feature>
<feature type="signal peptide" evidence="2">
    <location>
        <begin position="1"/>
        <end position="19"/>
    </location>
</feature>
<reference evidence="3" key="1">
    <citation type="submission" date="2016-02" db="EMBL/GenBank/DDBJ databases">
        <title>RNAseq analyses of the midgut from blood- or serum-fed Ixodes ricinus ticks.</title>
        <authorList>
            <person name="Perner J."/>
            <person name="Provaznik J."/>
            <person name="Schrenkova J."/>
            <person name="Urbanova V."/>
            <person name="Ribeiro J.M."/>
            <person name="Kopacek P."/>
        </authorList>
    </citation>
    <scope>NUCLEOTIDE SEQUENCE</scope>
    <source>
        <tissue evidence="3">Gut</tissue>
    </source>
</reference>
<protein>
    <submittedName>
        <fullName evidence="3">Uncharacterized protein</fullName>
    </submittedName>
</protein>
<name>A0A131XV54_IXORI</name>
<keyword evidence="2" id="KW-0732">Signal</keyword>
<dbReference type="InterPro" id="IPR027417">
    <property type="entry name" value="P-loop_NTPase"/>
</dbReference>
<evidence type="ECO:0000313" key="3">
    <source>
        <dbReference type="EMBL" id="JAP70095.1"/>
    </source>
</evidence>
<evidence type="ECO:0000256" key="2">
    <source>
        <dbReference type="SAM" id="SignalP"/>
    </source>
</evidence>
<feature type="non-terminal residue" evidence="3">
    <location>
        <position position="1"/>
    </location>
</feature>
<proteinExistence type="evidence at transcript level"/>
<feature type="region of interest" description="Disordered" evidence="1">
    <location>
        <begin position="171"/>
        <end position="235"/>
    </location>
</feature>
<organism evidence="3">
    <name type="scientific">Ixodes ricinus</name>
    <name type="common">Common tick</name>
    <name type="synonym">Acarus ricinus</name>
    <dbReference type="NCBI Taxonomy" id="34613"/>
    <lineage>
        <taxon>Eukaryota</taxon>
        <taxon>Metazoa</taxon>
        <taxon>Ecdysozoa</taxon>
        <taxon>Arthropoda</taxon>
        <taxon>Chelicerata</taxon>
        <taxon>Arachnida</taxon>
        <taxon>Acari</taxon>
        <taxon>Parasitiformes</taxon>
        <taxon>Ixodida</taxon>
        <taxon>Ixodoidea</taxon>
        <taxon>Ixodidae</taxon>
        <taxon>Ixodinae</taxon>
        <taxon>Ixodes</taxon>
    </lineage>
</organism>
<sequence>LKSEPKLLTLWLLLELVERELELQREMKPDVAFFVDPMPNLRYMVPAKRELEDCREELERFELQWPCLFALDLDVAETSLKAATGKETRRALGDEKDFAKTKKRLQDYKDSVKGFLKYFQEDQRLVKVHVDQNPGPVSPQLVQLFTALGFLPRCALDPSFVFLPVVPGTKNKRRCSRSSTSENEMVPHEWFQEDEPDKPGDAPQSRGCACLDSIRAPGQGNRGDSPRKTLQISPRPSRPYFAVCWQGPQTPTVASADLSN</sequence>
<dbReference type="Gene3D" id="3.40.50.300">
    <property type="entry name" value="P-loop containing nucleotide triphosphate hydrolases"/>
    <property type="match status" value="1"/>
</dbReference>
<dbReference type="EMBL" id="GEFM01005701">
    <property type="protein sequence ID" value="JAP70095.1"/>
    <property type="molecule type" value="mRNA"/>
</dbReference>
<accession>A0A131XV54</accession>